<organism evidence="2 3">
    <name type="scientific">Actinocorallia herbida</name>
    <dbReference type="NCBI Taxonomy" id="58109"/>
    <lineage>
        <taxon>Bacteria</taxon>
        <taxon>Bacillati</taxon>
        <taxon>Actinomycetota</taxon>
        <taxon>Actinomycetes</taxon>
        <taxon>Streptosporangiales</taxon>
        <taxon>Thermomonosporaceae</taxon>
        <taxon>Actinocorallia</taxon>
    </lineage>
</organism>
<keyword evidence="3" id="KW-1185">Reference proteome</keyword>
<dbReference type="InterPro" id="IPR036390">
    <property type="entry name" value="WH_DNA-bd_sf"/>
</dbReference>
<dbReference type="CDD" id="cd02440">
    <property type="entry name" value="AdoMet_MTases"/>
    <property type="match status" value="1"/>
</dbReference>
<dbReference type="RefSeq" id="WP_170201503.1">
    <property type="nucleotide sequence ID" value="NZ_RJKE01000001.1"/>
</dbReference>
<comment type="caution">
    <text evidence="2">The sequence shown here is derived from an EMBL/GenBank/DDBJ whole genome shotgun (WGS) entry which is preliminary data.</text>
</comment>
<proteinExistence type="predicted"/>
<dbReference type="InterPro" id="IPR036388">
    <property type="entry name" value="WH-like_DNA-bd_sf"/>
</dbReference>
<dbReference type="SUPFAM" id="SSF46785">
    <property type="entry name" value="Winged helix' DNA-binding domain"/>
    <property type="match status" value="1"/>
</dbReference>
<dbReference type="Gene3D" id="1.10.10.10">
    <property type="entry name" value="Winged helix-like DNA-binding domain superfamily/Winged helix DNA-binding domain"/>
    <property type="match status" value="1"/>
</dbReference>
<dbReference type="EMBL" id="RJKE01000001">
    <property type="protein sequence ID" value="ROO86842.1"/>
    <property type="molecule type" value="Genomic_DNA"/>
</dbReference>
<evidence type="ECO:0000313" key="2">
    <source>
        <dbReference type="EMBL" id="ROO86842.1"/>
    </source>
</evidence>
<name>A0A3N1D012_9ACTN</name>
<dbReference type="InterPro" id="IPR041698">
    <property type="entry name" value="Methyltransf_25"/>
</dbReference>
<evidence type="ECO:0000259" key="1">
    <source>
        <dbReference type="Pfam" id="PF13649"/>
    </source>
</evidence>
<dbReference type="SUPFAM" id="SSF53335">
    <property type="entry name" value="S-adenosyl-L-methionine-dependent methyltransferases"/>
    <property type="match status" value="1"/>
</dbReference>
<sequence length="339" mass="36224">MTATVQPTLPDSFVRGPAAGHFSSYVVAVALSAAHELGILDRLAADGSYRLDADRELDPVVVERLLNGLVWGDVVRLEDGVAFPGPGFADAYAARGYFYWMVRGCGALFSEAPRVARHTERDGVFYRRDMRAVAVGSHLIGDTAVEGLYDALLAERAFGTLADLGCGSGRRLMRVAEHRPGVRGIGVDIAPAAVELAGRSIADAGLADRITVCRADVLDLPAIPGGADVDVITCSFMGHDFWPYDRCVRTLRGLRGAFPNAGRFLLCDVARTTRTPGPDTPIFTLGFELVHALMGVYLPTRDEWLGAFAASGWRCVAAHDVTAPPGGVMFELEPAADHA</sequence>
<dbReference type="GO" id="GO:0008168">
    <property type="term" value="F:methyltransferase activity"/>
    <property type="evidence" value="ECO:0007669"/>
    <property type="project" value="UniProtKB-KW"/>
</dbReference>
<reference evidence="2 3" key="1">
    <citation type="submission" date="2018-11" db="EMBL/GenBank/DDBJ databases">
        <title>Sequencing the genomes of 1000 actinobacteria strains.</title>
        <authorList>
            <person name="Klenk H.-P."/>
        </authorList>
    </citation>
    <scope>NUCLEOTIDE SEQUENCE [LARGE SCALE GENOMIC DNA]</scope>
    <source>
        <strain evidence="2 3">DSM 44254</strain>
    </source>
</reference>
<gene>
    <name evidence="2" type="ORF">EDD29_4424</name>
</gene>
<evidence type="ECO:0000313" key="3">
    <source>
        <dbReference type="Proteomes" id="UP000272400"/>
    </source>
</evidence>
<keyword evidence="2" id="KW-0489">Methyltransferase</keyword>
<dbReference type="Pfam" id="PF13649">
    <property type="entry name" value="Methyltransf_25"/>
    <property type="match status" value="1"/>
</dbReference>
<dbReference type="GO" id="GO:0032259">
    <property type="term" value="P:methylation"/>
    <property type="evidence" value="ECO:0007669"/>
    <property type="project" value="UniProtKB-KW"/>
</dbReference>
<dbReference type="InterPro" id="IPR029063">
    <property type="entry name" value="SAM-dependent_MTases_sf"/>
</dbReference>
<protein>
    <submittedName>
        <fullName evidence="2">Methyltransferase family protein</fullName>
    </submittedName>
</protein>
<dbReference type="Proteomes" id="UP000272400">
    <property type="component" value="Unassembled WGS sequence"/>
</dbReference>
<feature type="domain" description="Methyltransferase" evidence="1">
    <location>
        <begin position="163"/>
        <end position="251"/>
    </location>
</feature>
<accession>A0A3N1D012</accession>
<dbReference type="Gene3D" id="3.40.50.150">
    <property type="entry name" value="Vaccinia Virus protein VP39"/>
    <property type="match status" value="1"/>
</dbReference>
<dbReference type="AlphaFoldDB" id="A0A3N1D012"/>
<keyword evidence="2" id="KW-0808">Transferase</keyword>